<dbReference type="Gene3D" id="2.60.120.430">
    <property type="entry name" value="Galactose-binding lectin"/>
    <property type="match status" value="1"/>
</dbReference>
<dbReference type="RefSeq" id="WP_345189764.1">
    <property type="nucleotide sequence ID" value="NZ_BAABJJ010000003.1"/>
</dbReference>
<dbReference type="InterPro" id="IPR017853">
    <property type="entry name" value="GH"/>
</dbReference>
<keyword evidence="1" id="KW-1133">Transmembrane helix</keyword>
<gene>
    <name evidence="3" type="ORF">GCM10023314_03060</name>
</gene>
<comment type="caution">
    <text evidence="3">The sequence shown here is derived from an EMBL/GenBank/DDBJ whole genome shotgun (WGS) entry which is preliminary data.</text>
</comment>
<dbReference type="InterPro" id="IPR040669">
    <property type="entry name" value="Agarase_CBM"/>
</dbReference>
<keyword evidence="4" id="KW-1185">Reference proteome</keyword>
<keyword evidence="1" id="KW-0472">Membrane</keyword>
<dbReference type="SUPFAM" id="SSF51445">
    <property type="entry name" value="(Trans)glycosidases"/>
    <property type="match status" value="1"/>
</dbReference>
<feature type="domain" description="Agarase CBM-like" evidence="2">
    <location>
        <begin position="53"/>
        <end position="232"/>
    </location>
</feature>
<reference evidence="4" key="1">
    <citation type="journal article" date="2019" name="Int. J. Syst. Evol. Microbiol.">
        <title>The Global Catalogue of Microorganisms (GCM) 10K type strain sequencing project: providing services to taxonomists for standard genome sequencing and annotation.</title>
        <authorList>
            <consortium name="The Broad Institute Genomics Platform"/>
            <consortium name="The Broad Institute Genome Sequencing Center for Infectious Disease"/>
            <person name="Wu L."/>
            <person name="Ma J."/>
        </authorList>
    </citation>
    <scope>NUCLEOTIDE SEQUENCE [LARGE SCALE GENOMIC DNA]</scope>
    <source>
        <strain evidence="4">JCM 18285</strain>
    </source>
</reference>
<dbReference type="Proteomes" id="UP001501302">
    <property type="component" value="Unassembled WGS sequence"/>
</dbReference>
<feature type="transmembrane region" description="Helical" evidence="1">
    <location>
        <begin position="7"/>
        <end position="27"/>
    </location>
</feature>
<dbReference type="Gene3D" id="3.20.20.80">
    <property type="entry name" value="Glycosidases"/>
    <property type="match status" value="1"/>
</dbReference>
<keyword evidence="1" id="KW-0812">Transmembrane</keyword>
<evidence type="ECO:0000256" key="1">
    <source>
        <dbReference type="SAM" id="Phobius"/>
    </source>
</evidence>
<proteinExistence type="predicted"/>
<dbReference type="Pfam" id="PF17992">
    <property type="entry name" value="Agarase_CBM"/>
    <property type="match status" value="1"/>
</dbReference>
<sequence>MVSNRHYFLYNNKTTLIILIFFAFIILSCKNSEDKRQETSKLWDYNSELIIDDFEADSINADIVNINSEIEHETSEYNQGKKSLKVHFKKDEKISGIEIEPSTPWSLDPDKKYCLVFDAKAMNNQSAFLTAEIYNGEGKKTRRIVSVRPNTFKSYYFEITTQEEDVNSGLRDTPPAWETDAIHMKISGLLYLMDFSQVSKISISRAQGLKDKTVLIDNIRIVESPDRDPNFLKGIADKFGQNAKRDFPIKIHSDEELKSKADEELKSLAEYTLMLDRCEYGGWKDGPKLKATGFFRKEKVDGKWGLVCPDGHLYFSIGLANVRMANSTTYTGIDYTDEAIKHRDPEDITPEDSKGIIDVPLEIMKTGHVVNKLRNDMFLELPSLDDPLANHYSYRKESHFGPIEHGQTFSFYRANLERRYGEQSKNSFFKKWLEVTENRMRNWGFTSFGNWIDPAFYHRNNLPYFANGWIIGDFQTVYSGSDYWGPMPDPFDPEFEKRAKKSIDAVSEEVKNNPWCIGVFVDNERSWGNESSIKSHYGLVLDGLSKGKDSYLKQQFMKILKSKHKTIANLNKAWKTDIISWKALESGVDYKNLKDYNEGMVVDFSTMLESFATKYFQVIHDALEKKMPNYMYMGCRFAVWGITKEVRKSAAKFVDVFSYNYYKEGIGTKYWKFLEEVDMPTLIGEYHIGAPDSGLFHSGLVHAANQEDRANMWADYAHSTIDNPYLVGAHWFQYLDSPLTGRAHDGENYNVGFVSNTDIPYPPMVKKAKEVNSNLYNRRFNNTSQNK</sequence>
<evidence type="ECO:0000259" key="2">
    <source>
        <dbReference type="Pfam" id="PF17992"/>
    </source>
</evidence>
<organism evidence="3 4">
    <name type="scientific">Algibacter agarivorans</name>
    <dbReference type="NCBI Taxonomy" id="1109741"/>
    <lineage>
        <taxon>Bacteria</taxon>
        <taxon>Pseudomonadati</taxon>
        <taxon>Bacteroidota</taxon>
        <taxon>Flavobacteriia</taxon>
        <taxon>Flavobacteriales</taxon>
        <taxon>Flavobacteriaceae</taxon>
        <taxon>Algibacter</taxon>
    </lineage>
</organism>
<evidence type="ECO:0000313" key="4">
    <source>
        <dbReference type="Proteomes" id="UP001501302"/>
    </source>
</evidence>
<evidence type="ECO:0000313" key="3">
    <source>
        <dbReference type="EMBL" id="GAA4933988.1"/>
    </source>
</evidence>
<dbReference type="PROSITE" id="PS51257">
    <property type="entry name" value="PROKAR_LIPOPROTEIN"/>
    <property type="match status" value="1"/>
</dbReference>
<accession>A0ABP9G9G1</accession>
<dbReference type="EMBL" id="BAABJJ010000003">
    <property type="protein sequence ID" value="GAA4933988.1"/>
    <property type="molecule type" value="Genomic_DNA"/>
</dbReference>
<protein>
    <submittedName>
        <fullName evidence="3">Beta-galactosidase</fullName>
    </submittedName>
</protein>
<name>A0ABP9G9G1_9FLAO</name>